<dbReference type="GO" id="GO:0000981">
    <property type="term" value="F:DNA-binding transcription factor activity, RNA polymerase II-specific"/>
    <property type="evidence" value="ECO:0007669"/>
    <property type="project" value="TreeGrafter"/>
</dbReference>
<protein>
    <submittedName>
        <fullName evidence="12 13">Cysteine/serine-rich nuclear protein N-terminal domain-containing protein</fullName>
    </submittedName>
</protein>
<evidence type="ECO:0000313" key="11">
    <source>
        <dbReference type="Proteomes" id="UP000887569"/>
    </source>
</evidence>
<feature type="region of interest" description="Disordered" evidence="9">
    <location>
        <begin position="678"/>
        <end position="698"/>
    </location>
</feature>
<dbReference type="PRINTS" id="PR02031">
    <property type="entry name" value="CYSSERRICHNP"/>
</dbReference>
<organism evidence="11 14">
    <name type="scientific">Parascaris univalens</name>
    <name type="common">Nematode worm</name>
    <dbReference type="NCBI Taxonomy" id="6257"/>
    <lineage>
        <taxon>Eukaryota</taxon>
        <taxon>Metazoa</taxon>
        <taxon>Ecdysozoa</taxon>
        <taxon>Nematoda</taxon>
        <taxon>Chromadorea</taxon>
        <taxon>Rhabditida</taxon>
        <taxon>Spirurina</taxon>
        <taxon>Ascaridomorpha</taxon>
        <taxon>Ascaridoidea</taxon>
        <taxon>Ascarididae</taxon>
        <taxon>Parascaris</taxon>
    </lineage>
</organism>
<feature type="domain" description="Cysteine/serine-rich nuclear protein N-terminal" evidence="10">
    <location>
        <begin position="479"/>
        <end position="620"/>
    </location>
</feature>
<evidence type="ECO:0000259" key="10">
    <source>
        <dbReference type="Pfam" id="PF16019"/>
    </source>
</evidence>
<evidence type="ECO:0000256" key="1">
    <source>
        <dbReference type="ARBA" id="ARBA00004123"/>
    </source>
</evidence>
<feature type="compositionally biased region" description="Polar residues" evidence="9">
    <location>
        <begin position="468"/>
        <end position="484"/>
    </location>
</feature>
<keyword evidence="5" id="KW-0238">DNA-binding</keyword>
<feature type="compositionally biased region" description="Basic residues" evidence="9">
    <location>
        <begin position="324"/>
        <end position="334"/>
    </location>
</feature>
<accession>A0A915ACY7</accession>
<feature type="compositionally biased region" description="Acidic residues" evidence="9">
    <location>
        <begin position="230"/>
        <end position="239"/>
    </location>
</feature>
<evidence type="ECO:0000313" key="14">
    <source>
        <dbReference type="WBParaSite" id="PgR004_g120_t05"/>
    </source>
</evidence>
<evidence type="ECO:0000313" key="12">
    <source>
        <dbReference type="WBParaSite" id="PgR004_g120_t02"/>
    </source>
</evidence>
<dbReference type="PANTHER" id="PTHR13580">
    <property type="entry name" value="TGF-BETA INDUCED APOPTOSIS PROTEIN"/>
    <property type="match status" value="1"/>
</dbReference>
<keyword evidence="7" id="KW-0804">Transcription</keyword>
<evidence type="ECO:0000256" key="3">
    <source>
        <dbReference type="ARBA" id="ARBA00022703"/>
    </source>
</evidence>
<evidence type="ECO:0000256" key="7">
    <source>
        <dbReference type="ARBA" id="ARBA00023163"/>
    </source>
</evidence>
<evidence type="ECO:0000256" key="9">
    <source>
        <dbReference type="SAM" id="MobiDB-lite"/>
    </source>
</evidence>
<feature type="compositionally biased region" description="Basic and acidic residues" evidence="9">
    <location>
        <begin position="218"/>
        <end position="229"/>
    </location>
</feature>
<feature type="region of interest" description="Disordered" evidence="9">
    <location>
        <begin position="1"/>
        <end position="38"/>
    </location>
</feature>
<dbReference type="WBParaSite" id="PgR004_g120_t05">
    <property type="protein sequence ID" value="PgR004_g120_t05"/>
    <property type="gene ID" value="PgR004_g120"/>
</dbReference>
<feature type="region of interest" description="Disordered" evidence="9">
    <location>
        <begin position="218"/>
        <end position="243"/>
    </location>
</feature>
<keyword evidence="4" id="KW-0805">Transcription regulation</keyword>
<proteinExistence type="inferred from homology"/>
<dbReference type="WBParaSite" id="PgR004_g120_t04">
    <property type="protein sequence ID" value="PgR004_g120_t04"/>
    <property type="gene ID" value="PgR004_g120"/>
</dbReference>
<name>A0A915ACY7_PARUN</name>
<dbReference type="GO" id="GO:0043565">
    <property type="term" value="F:sequence-specific DNA binding"/>
    <property type="evidence" value="ECO:0007669"/>
    <property type="project" value="TreeGrafter"/>
</dbReference>
<dbReference type="PANTHER" id="PTHR13580:SF9">
    <property type="entry name" value="AXIN1 UP-REGULATED 1, ISOFORM A"/>
    <property type="match status" value="1"/>
</dbReference>
<dbReference type="WBParaSite" id="PgR004_g120_t02">
    <property type="protein sequence ID" value="PgR004_g120_t02"/>
    <property type="gene ID" value="PgR004_g120"/>
</dbReference>
<dbReference type="AlphaFoldDB" id="A0A915ACY7"/>
<dbReference type="GO" id="GO:0006915">
    <property type="term" value="P:apoptotic process"/>
    <property type="evidence" value="ECO:0007669"/>
    <property type="project" value="UniProtKB-KW"/>
</dbReference>
<feature type="region of interest" description="Disordered" evidence="9">
    <location>
        <begin position="422"/>
        <end position="451"/>
    </location>
</feature>
<evidence type="ECO:0000256" key="8">
    <source>
        <dbReference type="ARBA" id="ARBA00023242"/>
    </source>
</evidence>
<dbReference type="Proteomes" id="UP000887569">
    <property type="component" value="Unplaced"/>
</dbReference>
<reference evidence="12 13" key="1">
    <citation type="submission" date="2022-11" db="UniProtKB">
        <authorList>
            <consortium name="WormBaseParasite"/>
        </authorList>
    </citation>
    <scope>IDENTIFICATION</scope>
</reference>
<feature type="domain" description="Cysteine/serine-rich nuclear protein N-terminal" evidence="10">
    <location>
        <begin position="350"/>
        <end position="420"/>
    </location>
</feature>
<feature type="compositionally biased region" description="Acidic residues" evidence="9">
    <location>
        <begin position="485"/>
        <end position="508"/>
    </location>
</feature>
<evidence type="ECO:0000256" key="6">
    <source>
        <dbReference type="ARBA" id="ARBA00023159"/>
    </source>
</evidence>
<comment type="subcellular location">
    <subcellularLocation>
        <location evidence="1">Nucleus</location>
    </subcellularLocation>
</comment>
<evidence type="ECO:0000256" key="2">
    <source>
        <dbReference type="ARBA" id="ARBA00008548"/>
    </source>
</evidence>
<evidence type="ECO:0000313" key="13">
    <source>
        <dbReference type="WBParaSite" id="PgR004_g120_t04"/>
    </source>
</evidence>
<feature type="region of interest" description="Disordered" evidence="9">
    <location>
        <begin position="89"/>
        <end position="121"/>
    </location>
</feature>
<feature type="compositionally biased region" description="Polar residues" evidence="9">
    <location>
        <begin position="11"/>
        <end position="35"/>
    </location>
</feature>
<keyword evidence="8" id="KW-0539">Nucleus</keyword>
<dbReference type="InterPro" id="IPR023260">
    <property type="entry name" value="Cys/Ser-rich_nuc_prot"/>
</dbReference>
<dbReference type="InterPro" id="IPR031972">
    <property type="entry name" value="CSRNP_N"/>
</dbReference>
<evidence type="ECO:0000256" key="5">
    <source>
        <dbReference type="ARBA" id="ARBA00023125"/>
    </source>
</evidence>
<feature type="region of interest" description="Disordered" evidence="9">
    <location>
        <begin position="299"/>
        <end position="338"/>
    </location>
</feature>
<feature type="compositionally biased region" description="Basic and acidic residues" evidence="9">
    <location>
        <begin position="1"/>
        <end position="10"/>
    </location>
</feature>
<sequence length="764" mass="84629">MSTSDEHIDHSQQAGGSQIFSNPQELCTSSAASSHINRHMKRRLHSLSGDCRDSELVAPSIATPKASKRCRKRSSIAAYKLPAYRPARNVVSEERDSDSASTNAPLARRVERVDEGNVSSCSVKSEGSTLPEWSCYEEQSVFPTPLRTLLPREDNETQTSAADCFRDDTEGAFDSTEVEIGVVVEGSSSLNNISIEISADAHHSKNALTHIECNAQEQAERYSSERSEELENADSEFDGDPNNRAEAVHIVGTNSGVEGASSSKTNTSLQQAAEDLNEASIERNDSPWRTEGIRAADFLKSPVPEPPKDEVGKAGSLLRSAASGKKRRRQKKVTGGRTPSMHYTLRCCSEKKRIRFKSVQVYYFERSQGFTAVPTSGGITLGMTAKHHDAKEYSIGEFETMMQKEQLERYRKRCDERAIRFAPLNEPPSSPSSTPFQQQHSADPVQTPHDGEGRELLMEITGEEEKCSSSYDQSGLTPSATSEASTDEEVLSEDEEDEEEFDGEDDEEEFETACYMMQPVGGRTRQAMLKAAGVRVDRSEAPICQSIRASRQHCGCTCADGVCTPQSCECANNGIKCQVDRPSFPCPCVGASCGNPEGRVEFNALRVRAHYLETMMRMRVLDGSAVDDPTHIYSPQHIRFEDSAHEASSYCNPPPPPLYQRELETVVVTDERMIADMEEGPSSHSQHPQERMPLPTTPVYDSYEHRQLHMSKEAMRRDSYDEVSVDVTVGLGIDEGFDAESAEQICDETVENIDERSYDSNLKQ</sequence>
<keyword evidence="6" id="KW-0010">Activator</keyword>
<dbReference type="GO" id="GO:0005634">
    <property type="term" value="C:nucleus"/>
    <property type="evidence" value="ECO:0007669"/>
    <property type="project" value="UniProtKB-SubCell"/>
</dbReference>
<comment type="similarity">
    <text evidence="2">Belongs to the AXUD1 family.</text>
</comment>
<keyword evidence="11" id="KW-1185">Reference proteome</keyword>
<evidence type="ECO:0000256" key="4">
    <source>
        <dbReference type="ARBA" id="ARBA00023015"/>
    </source>
</evidence>
<keyword evidence="3" id="KW-0053">Apoptosis</keyword>
<dbReference type="Pfam" id="PF16019">
    <property type="entry name" value="CSRNP_N"/>
    <property type="match status" value="2"/>
</dbReference>
<feature type="region of interest" description="Disordered" evidence="9">
    <location>
        <begin position="463"/>
        <end position="508"/>
    </location>
</feature>